<gene>
    <name evidence="1" type="ORF">GCM10023188_15970</name>
</gene>
<sequence length="50" mass="5746">MEGKENSSFWVNADIADYWKKSAIYLTAPNPEVKDNATTLRETARKLRTD</sequence>
<evidence type="ECO:0000313" key="2">
    <source>
        <dbReference type="Proteomes" id="UP001500552"/>
    </source>
</evidence>
<organism evidence="1 2">
    <name type="scientific">Pontibacter saemangeumensis</name>
    <dbReference type="NCBI Taxonomy" id="1084525"/>
    <lineage>
        <taxon>Bacteria</taxon>
        <taxon>Pseudomonadati</taxon>
        <taxon>Bacteroidota</taxon>
        <taxon>Cytophagia</taxon>
        <taxon>Cytophagales</taxon>
        <taxon>Hymenobacteraceae</taxon>
        <taxon>Pontibacter</taxon>
    </lineage>
</organism>
<reference evidence="2" key="1">
    <citation type="journal article" date="2019" name="Int. J. Syst. Evol. Microbiol.">
        <title>The Global Catalogue of Microorganisms (GCM) 10K type strain sequencing project: providing services to taxonomists for standard genome sequencing and annotation.</title>
        <authorList>
            <consortium name="The Broad Institute Genomics Platform"/>
            <consortium name="The Broad Institute Genome Sequencing Center for Infectious Disease"/>
            <person name="Wu L."/>
            <person name="Ma J."/>
        </authorList>
    </citation>
    <scope>NUCLEOTIDE SEQUENCE [LARGE SCALE GENOMIC DNA]</scope>
    <source>
        <strain evidence="2">JCM 17926</strain>
    </source>
</reference>
<proteinExistence type="predicted"/>
<dbReference type="Proteomes" id="UP001500552">
    <property type="component" value="Unassembled WGS sequence"/>
</dbReference>
<keyword evidence="2" id="KW-1185">Reference proteome</keyword>
<protein>
    <submittedName>
        <fullName evidence="1">Uncharacterized protein</fullName>
    </submittedName>
</protein>
<evidence type="ECO:0000313" key="1">
    <source>
        <dbReference type="EMBL" id="GAA4429932.1"/>
    </source>
</evidence>
<name>A0ABP8LHS1_9BACT</name>
<dbReference type="EMBL" id="BAABHC010000005">
    <property type="protein sequence ID" value="GAA4429932.1"/>
    <property type="molecule type" value="Genomic_DNA"/>
</dbReference>
<dbReference type="RefSeq" id="WP_345158138.1">
    <property type="nucleotide sequence ID" value="NZ_BAABHC010000005.1"/>
</dbReference>
<comment type="caution">
    <text evidence="1">The sequence shown here is derived from an EMBL/GenBank/DDBJ whole genome shotgun (WGS) entry which is preliminary data.</text>
</comment>
<accession>A0ABP8LHS1</accession>